<evidence type="ECO:0000256" key="7">
    <source>
        <dbReference type="ARBA" id="ARBA00022679"/>
    </source>
</evidence>
<keyword evidence="11 13" id="KW-0443">Lipid metabolism</keyword>
<dbReference type="GO" id="GO:0005886">
    <property type="term" value="C:plasma membrane"/>
    <property type="evidence" value="ECO:0007669"/>
    <property type="project" value="TreeGrafter"/>
</dbReference>
<evidence type="ECO:0000256" key="12">
    <source>
        <dbReference type="ARBA" id="ARBA00029757"/>
    </source>
</evidence>
<keyword evidence="8 13" id="KW-0547">Nucleotide-binding</keyword>
<evidence type="ECO:0000256" key="1">
    <source>
        <dbReference type="ARBA" id="ARBA00002274"/>
    </source>
</evidence>
<dbReference type="InterPro" id="IPR003758">
    <property type="entry name" value="LpxK"/>
</dbReference>
<dbReference type="RefSeq" id="WP_126459443.1">
    <property type="nucleotide sequence ID" value="NZ_AP018721.1"/>
</dbReference>
<dbReference type="OrthoDB" id="9766423at2"/>
<dbReference type="NCBIfam" id="TIGR00682">
    <property type="entry name" value="lpxK"/>
    <property type="match status" value="1"/>
</dbReference>
<dbReference type="UniPathway" id="UPA00359">
    <property type="reaction ID" value="UER00482"/>
</dbReference>
<evidence type="ECO:0000256" key="13">
    <source>
        <dbReference type="HAMAP-Rule" id="MF_00409"/>
    </source>
</evidence>
<comment type="caution">
    <text evidence="16">The sequence shown here is derived from an EMBL/GenBank/DDBJ whole genome shotgun (WGS) entry which is preliminary data.</text>
</comment>
<comment type="function">
    <text evidence="1 13">Transfers the gamma-phosphate of ATP to the 4'-position of a tetraacyldisaccharide 1-phosphate intermediate (termed DS-1-P) to form tetraacyldisaccharide 1,4'-bis-phosphate (lipid IVA).</text>
</comment>
<evidence type="ECO:0000256" key="4">
    <source>
        <dbReference type="ARBA" id="ARBA00016436"/>
    </source>
</evidence>
<evidence type="ECO:0000313" key="17">
    <source>
        <dbReference type="Proteomes" id="UP000295135"/>
    </source>
</evidence>
<protein>
    <recommendedName>
        <fullName evidence="4 13">Tetraacyldisaccharide 4'-kinase</fullName>
        <ecNumber evidence="3 13">2.7.1.130</ecNumber>
    </recommendedName>
    <alternativeName>
        <fullName evidence="12 13">Lipid A 4'-kinase</fullName>
    </alternativeName>
</protein>
<dbReference type="PANTHER" id="PTHR42724">
    <property type="entry name" value="TETRAACYLDISACCHARIDE 4'-KINASE"/>
    <property type="match status" value="1"/>
</dbReference>
<evidence type="ECO:0000256" key="6">
    <source>
        <dbReference type="ARBA" id="ARBA00022556"/>
    </source>
</evidence>
<evidence type="ECO:0000256" key="3">
    <source>
        <dbReference type="ARBA" id="ARBA00012071"/>
    </source>
</evidence>
<dbReference type="AlphaFoldDB" id="A0A4R3K0U5"/>
<gene>
    <name evidence="13" type="primary">lpxK</name>
    <name evidence="16" type="ORF">EDC61_101192</name>
</gene>
<dbReference type="HAMAP" id="MF_00409">
    <property type="entry name" value="LpxK"/>
    <property type="match status" value="1"/>
</dbReference>
<keyword evidence="6 13" id="KW-0441">Lipid A biosynthesis</keyword>
<feature type="binding site" evidence="13">
    <location>
        <begin position="57"/>
        <end position="64"/>
    </location>
    <ligand>
        <name>ATP</name>
        <dbReference type="ChEBI" id="CHEBI:30616"/>
    </ligand>
</feature>
<evidence type="ECO:0000313" key="16">
    <source>
        <dbReference type="EMBL" id="TCS73969.1"/>
    </source>
</evidence>
<dbReference type="SUPFAM" id="SSF52540">
    <property type="entry name" value="P-loop containing nucleoside triphosphate hydrolases"/>
    <property type="match status" value="1"/>
</dbReference>
<dbReference type="EC" id="2.7.1.130" evidence="3 13"/>
<accession>A0A4R3K0U5</accession>
<keyword evidence="17" id="KW-1185">Reference proteome</keyword>
<dbReference type="PANTHER" id="PTHR42724:SF1">
    <property type="entry name" value="TETRAACYLDISACCHARIDE 4'-KINASE, MITOCHONDRIAL-RELATED"/>
    <property type="match status" value="1"/>
</dbReference>
<feature type="transmembrane region" description="Helical" evidence="15">
    <location>
        <begin position="14"/>
        <end position="31"/>
    </location>
</feature>
<evidence type="ECO:0000256" key="11">
    <source>
        <dbReference type="ARBA" id="ARBA00023098"/>
    </source>
</evidence>
<keyword evidence="15" id="KW-0812">Transmembrane</keyword>
<comment type="similarity">
    <text evidence="13">Belongs to the LpxK family.</text>
</comment>
<evidence type="ECO:0000256" key="15">
    <source>
        <dbReference type="SAM" id="Phobius"/>
    </source>
</evidence>
<comment type="catalytic activity">
    <reaction evidence="13">
        <text>a lipid A disaccharide + ATP = a lipid IVA + ADP + H(+)</text>
        <dbReference type="Rhea" id="RHEA:67840"/>
        <dbReference type="ChEBI" id="CHEBI:15378"/>
        <dbReference type="ChEBI" id="CHEBI:30616"/>
        <dbReference type="ChEBI" id="CHEBI:176343"/>
        <dbReference type="ChEBI" id="CHEBI:176425"/>
        <dbReference type="ChEBI" id="CHEBI:456216"/>
        <dbReference type="EC" id="2.7.1.130"/>
    </reaction>
</comment>
<keyword evidence="15" id="KW-0472">Membrane</keyword>
<organism evidence="16 17">
    <name type="scientific">Sulfuritortus calidifontis</name>
    <dbReference type="NCBI Taxonomy" id="1914471"/>
    <lineage>
        <taxon>Bacteria</taxon>
        <taxon>Pseudomonadati</taxon>
        <taxon>Pseudomonadota</taxon>
        <taxon>Betaproteobacteria</taxon>
        <taxon>Nitrosomonadales</taxon>
        <taxon>Thiobacillaceae</taxon>
        <taxon>Sulfuritortus</taxon>
    </lineage>
</organism>
<proteinExistence type="inferred from homology"/>
<evidence type="ECO:0000256" key="9">
    <source>
        <dbReference type="ARBA" id="ARBA00022777"/>
    </source>
</evidence>
<dbReference type="GO" id="GO:0009029">
    <property type="term" value="F:lipid-A 4'-kinase activity"/>
    <property type="evidence" value="ECO:0007669"/>
    <property type="project" value="UniProtKB-UniRule"/>
</dbReference>
<feature type="region of interest" description="Disordered" evidence="14">
    <location>
        <begin position="88"/>
        <end position="109"/>
    </location>
</feature>
<dbReference type="GO" id="GO:0009244">
    <property type="term" value="P:lipopolysaccharide core region biosynthetic process"/>
    <property type="evidence" value="ECO:0007669"/>
    <property type="project" value="TreeGrafter"/>
</dbReference>
<dbReference type="GO" id="GO:0005524">
    <property type="term" value="F:ATP binding"/>
    <property type="evidence" value="ECO:0007669"/>
    <property type="project" value="UniProtKB-UniRule"/>
</dbReference>
<comment type="pathway">
    <text evidence="2 13">Glycolipid biosynthesis; lipid IV(A) biosynthesis; lipid IV(A) from (3R)-3-hydroxytetradecanoyl-[acyl-carrier-protein] and UDP-N-acetyl-alpha-D-glucosamine: step 6/6.</text>
</comment>
<evidence type="ECO:0000256" key="10">
    <source>
        <dbReference type="ARBA" id="ARBA00022840"/>
    </source>
</evidence>
<dbReference type="Pfam" id="PF02606">
    <property type="entry name" value="LpxK"/>
    <property type="match status" value="1"/>
</dbReference>
<reference evidence="16 17" key="1">
    <citation type="submission" date="2019-03" db="EMBL/GenBank/DDBJ databases">
        <title>Genomic Encyclopedia of Type Strains, Phase IV (KMG-IV): sequencing the most valuable type-strain genomes for metagenomic binning, comparative biology and taxonomic classification.</title>
        <authorList>
            <person name="Goeker M."/>
        </authorList>
    </citation>
    <scope>NUCLEOTIDE SEQUENCE [LARGE SCALE GENOMIC DNA]</scope>
    <source>
        <strain evidence="16 17">DSM 103923</strain>
    </source>
</reference>
<dbReference type="GO" id="GO:0009245">
    <property type="term" value="P:lipid A biosynthetic process"/>
    <property type="evidence" value="ECO:0007669"/>
    <property type="project" value="UniProtKB-UniRule"/>
</dbReference>
<evidence type="ECO:0000256" key="14">
    <source>
        <dbReference type="SAM" id="MobiDB-lite"/>
    </source>
</evidence>
<evidence type="ECO:0000256" key="8">
    <source>
        <dbReference type="ARBA" id="ARBA00022741"/>
    </source>
</evidence>
<keyword evidence="7 13" id="KW-0808">Transferase</keyword>
<evidence type="ECO:0000256" key="5">
    <source>
        <dbReference type="ARBA" id="ARBA00022516"/>
    </source>
</evidence>
<keyword evidence="15" id="KW-1133">Transmembrane helix</keyword>
<dbReference type="InterPro" id="IPR027417">
    <property type="entry name" value="P-loop_NTPase"/>
</dbReference>
<keyword evidence="10 13" id="KW-0067">ATP-binding</keyword>
<sequence>MERLVRCWYRPCPWRYLLTPVSLLFFLAVWLRRLAYRAGWLGVERLPVPVVVVGNIAVGGTGKTPLTIWLAEQLRQAGWHPGIVSRGYGGRRRDAAPVQPDSDPEDVGDEPVLLAQRTGCPVWVGRRRAEAARQLLAFHPEVDVILADDGLQHYALARDVELVVVDGERGFGNGWLLPAGPLREPRSRLDSVTAVVVNGGQILADLAAPQFAMTLSGRRFWRLGAPQTVVEAGHFAGRAVEAVAGIGNPARFFRTLADLGIRAQPHALPDHHRYRPQDLPAGTVLMTEKDAVKCAAFEPADAWVLRIDAEVGAGLKNIILEKIGSPDGRQTA</sequence>
<dbReference type="EMBL" id="SLZY01000001">
    <property type="protein sequence ID" value="TCS73969.1"/>
    <property type="molecule type" value="Genomic_DNA"/>
</dbReference>
<name>A0A4R3K0U5_9PROT</name>
<dbReference type="Proteomes" id="UP000295135">
    <property type="component" value="Unassembled WGS sequence"/>
</dbReference>
<keyword evidence="5 13" id="KW-0444">Lipid biosynthesis</keyword>
<evidence type="ECO:0000256" key="2">
    <source>
        <dbReference type="ARBA" id="ARBA00004870"/>
    </source>
</evidence>
<keyword evidence="9 13" id="KW-0418">Kinase</keyword>